<dbReference type="InterPro" id="IPR013783">
    <property type="entry name" value="Ig-like_fold"/>
</dbReference>
<dbReference type="CDD" id="cd05751">
    <property type="entry name" value="IgC2_D1_LILR_KIR_like"/>
    <property type="match status" value="1"/>
</dbReference>
<evidence type="ECO:0000256" key="2">
    <source>
        <dbReference type="ARBA" id="ARBA00022475"/>
    </source>
</evidence>
<keyword evidence="5" id="KW-0677">Repeat</keyword>
<protein>
    <submittedName>
        <fullName evidence="15">Leukocyte immunoglobulin-like receptor subfamily A member 6 isoform X1</fullName>
    </submittedName>
</protein>
<organism evidence="14 15">
    <name type="scientific">Camelus ferus</name>
    <name type="common">Wild bactrian camel</name>
    <name type="synonym">Camelus bactrianus ferus</name>
    <dbReference type="NCBI Taxonomy" id="419612"/>
    <lineage>
        <taxon>Eukaryota</taxon>
        <taxon>Metazoa</taxon>
        <taxon>Chordata</taxon>
        <taxon>Craniata</taxon>
        <taxon>Vertebrata</taxon>
        <taxon>Euteleostomi</taxon>
        <taxon>Mammalia</taxon>
        <taxon>Eutheria</taxon>
        <taxon>Laurasiatheria</taxon>
        <taxon>Artiodactyla</taxon>
        <taxon>Tylopoda</taxon>
        <taxon>Camelidae</taxon>
        <taxon>Camelus</taxon>
    </lineage>
</organism>
<keyword evidence="6 12" id="KW-1133">Transmembrane helix</keyword>
<dbReference type="Proteomes" id="UP000694856">
    <property type="component" value="Chromosome 9"/>
</dbReference>
<keyword evidence="8" id="KW-1015">Disulfide bond</keyword>
<evidence type="ECO:0000313" key="15">
    <source>
        <dbReference type="RefSeq" id="XP_032343820.1"/>
    </source>
</evidence>
<evidence type="ECO:0000256" key="9">
    <source>
        <dbReference type="ARBA" id="ARBA00023180"/>
    </source>
</evidence>
<dbReference type="AlphaFoldDB" id="A0A8B8TP30"/>
<feature type="region of interest" description="Disordered" evidence="11">
    <location>
        <begin position="191"/>
        <end position="212"/>
    </location>
</feature>
<sequence>MTPTLTALLCLGLSVGVRTQVQAGTPPKPTIWAEPGSVIPWNSSVTIWCQGTLGATGFILDKEGSSDLRDGGSPLEPGDKAKFSIPHMTEEHAGRYCCYYISPTGWSERSDPLELQVSGAADTTHPSQNMSDPTSGSRSQDYTVGNLIRMGVAALILVGLGILLFQARHDLGRAQCGQEHQCSCDVKIPAPPQERQERKQWQNQFCKKTGDA</sequence>
<feature type="chain" id="PRO_5034403548" evidence="13">
    <location>
        <begin position="20"/>
        <end position="212"/>
    </location>
</feature>
<feature type="transmembrane region" description="Helical" evidence="12">
    <location>
        <begin position="147"/>
        <end position="165"/>
    </location>
</feature>
<keyword evidence="3 12" id="KW-0812">Transmembrane</keyword>
<dbReference type="GO" id="GO:0019221">
    <property type="term" value="P:cytokine-mediated signaling pathway"/>
    <property type="evidence" value="ECO:0007669"/>
    <property type="project" value="TreeGrafter"/>
</dbReference>
<dbReference type="SUPFAM" id="SSF48726">
    <property type="entry name" value="Immunoglobulin"/>
    <property type="match status" value="1"/>
</dbReference>
<dbReference type="KEGG" id="cfr:116666015"/>
<evidence type="ECO:0000313" key="14">
    <source>
        <dbReference type="Proteomes" id="UP000694856"/>
    </source>
</evidence>
<evidence type="ECO:0000256" key="13">
    <source>
        <dbReference type="SAM" id="SignalP"/>
    </source>
</evidence>
<dbReference type="PANTHER" id="PTHR11738">
    <property type="entry name" value="MHC CLASS I NK CELL RECEPTOR"/>
    <property type="match status" value="1"/>
</dbReference>
<dbReference type="Pfam" id="PF13895">
    <property type="entry name" value="Ig_2"/>
    <property type="match status" value="1"/>
</dbReference>
<comment type="subcellular location">
    <subcellularLocation>
        <location evidence="1">Cell membrane</location>
        <topology evidence="1">Single-pass membrane protein</topology>
    </subcellularLocation>
</comment>
<dbReference type="InterPro" id="IPR050412">
    <property type="entry name" value="Ig-like_Receptors_ImmuneReg"/>
</dbReference>
<keyword evidence="7 12" id="KW-0472">Membrane</keyword>
<dbReference type="GeneID" id="116666015"/>
<accession>A0A8B8TP30</accession>
<evidence type="ECO:0000256" key="6">
    <source>
        <dbReference type="ARBA" id="ARBA00022989"/>
    </source>
</evidence>
<dbReference type="PANTHER" id="PTHR11738:SF179">
    <property type="entry name" value="LEUKOCYTE IMMUNOGLOBULIN-LIKE RECEPTOR SUBFAMILY A MEMBER 5"/>
    <property type="match status" value="1"/>
</dbReference>
<dbReference type="Gene3D" id="2.60.40.10">
    <property type="entry name" value="Immunoglobulins"/>
    <property type="match status" value="1"/>
</dbReference>
<evidence type="ECO:0000256" key="5">
    <source>
        <dbReference type="ARBA" id="ARBA00022737"/>
    </source>
</evidence>
<evidence type="ECO:0000256" key="4">
    <source>
        <dbReference type="ARBA" id="ARBA00022729"/>
    </source>
</evidence>
<dbReference type="RefSeq" id="XP_032343820.1">
    <property type="nucleotide sequence ID" value="XM_032487929.1"/>
</dbReference>
<evidence type="ECO:0000256" key="7">
    <source>
        <dbReference type="ARBA" id="ARBA00023136"/>
    </source>
</evidence>
<keyword evidence="10" id="KW-0393">Immunoglobulin domain</keyword>
<dbReference type="InterPro" id="IPR036179">
    <property type="entry name" value="Ig-like_dom_sf"/>
</dbReference>
<gene>
    <name evidence="15" type="primary">LOC116666015</name>
</gene>
<dbReference type="GO" id="GO:0002764">
    <property type="term" value="P:immune response-regulating signaling pathway"/>
    <property type="evidence" value="ECO:0007669"/>
    <property type="project" value="TreeGrafter"/>
</dbReference>
<keyword evidence="14" id="KW-1185">Reference proteome</keyword>
<keyword evidence="2" id="KW-1003">Cell membrane</keyword>
<proteinExistence type="predicted"/>
<name>A0A8B8TP30_CAMFR</name>
<reference evidence="15" key="1">
    <citation type="submission" date="2025-08" db="UniProtKB">
        <authorList>
            <consortium name="RefSeq"/>
        </authorList>
    </citation>
    <scope>IDENTIFICATION</scope>
    <source>
        <tissue evidence="15">Ear skin</tissue>
    </source>
</reference>
<dbReference type="FunFam" id="2.60.40.10:FF:000049">
    <property type="entry name" value="Leukocyte immunoglobulin-like receptor subfamily B member 1"/>
    <property type="match status" value="1"/>
</dbReference>
<feature type="signal peptide" evidence="13">
    <location>
        <begin position="1"/>
        <end position="19"/>
    </location>
</feature>
<evidence type="ECO:0000256" key="8">
    <source>
        <dbReference type="ARBA" id="ARBA00023157"/>
    </source>
</evidence>
<evidence type="ECO:0000256" key="11">
    <source>
        <dbReference type="SAM" id="MobiDB-lite"/>
    </source>
</evidence>
<evidence type="ECO:0000256" key="12">
    <source>
        <dbReference type="SAM" id="Phobius"/>
    </source>
</evidence>
<keyword evidence="4 13" id="KW-0732">Signal</keyword>
<keyword evidence="9" id="KW-0325">Glycoprotein</keyword>
<evidence type="ECO:0000256" key="1">
    <source>
        <dbReference type="ARBA" id="ARBA00004162"/>
    </source>
</evidence>
<dbReference type="GO" id="GO:0005886">
    <property type="term" value="C:plasma membrane"/>
    <property type="evidence" value="ECO:0007669"/>
    <property type="project" value="UniProtKB-SubCell"/>
</dbReference>
<evidence type="ECO:0000256" key="10">
    <source>
        <dbReference type="ARBA" id="ARBA00023319"/>
    </source>
</evidence>
<dbReference type="GO" id="GO:0032396">
    <property type="term" value="F:inhibitory MHC class I receptor activity"/>
    <property type="evidence" value="ECO:0007669"/>
    <property type="project" value="TreeGrafter"/>
</dbReference>
<evidence type="ECO:0000256" key="3">
    <source>
        <dbReference type="ARBA" id="ARBA00022692"/>
    </source>
</evidence>